<reference evidence="2" key="1">
    <citation type="journal article" date="2019" name="Int. J. Syst. Evol. Microbiol.">
        <title>The Global Catalogue of Microorganisms (GCM) 10K type strain sequencing project: providing services to taxonomists for standard genome sequencing and annotation.</title>
        <authorList>
            <consortium name="The Broad Institute Genomics Platform"/>
            <consortium name="The Broad Institute Genome Sequencing Center for Infectious Disease"/>
            <person name="Wu L."/>
            <person name="Ma J."/>
        </authorList>
    </citation>
    <scope>NUCLEOTIDE SEQUENCE [LARGE SCALE GENOMIC DNA]</scope>
    <source>
        <strain evidence="2">CGMCC 1.15353</strain>
    </source>
</reference>
<evidence type="ECO:0000313" key="2">
    <source>
        <dbReference type="Proteomes" id="UP000642571"/>
    </source>
</evidence>
<accession>A0ABQ1QBN1</accession>
<comment type="caution">
    <text evidence="1">The sequence shown here is derived from an EMBL/GenBank/DDBJ whole genome shotgun (WGS) entry which is preliminary data.</text>
</comment>
<keyword evidence="2" id="KW-1185">Reference proteome</keyword>
<name>A0ABQ1QBN1_9BACI</name>
<organism evidence="1 2">
    <name type="scientific">Pontibacillus salipaludis</name>
    <dbReference type="NCBI Taxonomy" id="1697394"/>
    <lineage>
        <taxon>Bacteria</taxon>
        <taxon>Bacillati</taxon>
        <taxon>Bacillota</taxon>
        <taxon>Bacilli</taxon>
        <taxon>Bacillales</taxon>
        <taxon>Bacillaceae</taxon>
        <taxon>Pontibacillus</taxon>
    </lineage>
</organism>
<proteinExistence type="predicted"/>
<dbReference type="EMBL" id="BMIN01000016">
    <property type="protein sequence ID" value="GGD22047.1"/>
    <property type="molecule type" value="Genomic_DNA"/>
</dbReference>
<protein>
    <submittedName>
        <fullName evidence="1">Uncharacterized protein</fullName>
    </submittedName>
</protein>
<evidence type="ECO:0000313" key="1">
    <source>
        <dbReference type="EMBL" id="GGD22047.1"/>
    </source>
</evidence>
<dbReference type="Proteomes" id="UP000642571">
    <property type="component" value="Unassembled WGS sequence"/>
</dbReference>
<sequence length="51" mass="6431">MKKRFTYQTPKLEPFICEFKTRKRERELIEFARFSNHNLAYRTDPTRFNFK</sequence>
<gene>
    <name evidence="1" type="ORF">GCM10011389_32180</name>
</gene>